<reference evidence="1" key="1">
    <citation type="submission" date="2020-05" db="EMBL/GenBank/DDBJ databases">
        <authorList>
            <person name="Chiriac C."/>
            <person name="Salcher M."/>
            <person name="Ghai R."/>
            <person name="Kavagutti S V."/>
        </authorList>
    </citation>
    <scope>NUCLEOTIDE SEQUENCE</scope>
</reference>
<organism evidence="1">
    <name type="scientific">uncultured Caudovirales phage</name>
    <dbReference type="NCBI Taxonomy" id="2100421"/>
    <lineage>
        <taxon>Viruses</taxon>
        <taxon>Duplodnaviria</taxon>
        <taxon>Heunggongvirae</taxon>
        <taxon>Uroviricota</taxon>
        <taxon>Caudoviricetes</taxon>
        <taxon>Peduoviridae</taxon>
        <taxon>Maltschvirus</taxon>
        <taxon>Maltschvirus maltsch</taxon>
    </lineage>
</organism>
<sequence length="121" mass="13901">MTDDVKELQNLESIKVLQECIDLQIRKSQDYQNPNSRVTQAMHYRRGIDTIHDVIQGKVYRAQSLLEAGRAADANFESLEDTYKDLANYASFAVTYLRGKMRGQDPTRDIFNNRKSDAPSK</sequence>
<accession>A0A6J5QID2</accession>
<evidence type="ECO:0000313" key="1">
    <source>
        <dbReference type="EMBL" id="CAB4182146.1"/>
    </source>
</evidence>
<name>A0A6J5QID2_9CAUD</name>
<proteinExistence type="predicted"/>
<protein>
    <submittedName>
        <fullName evidence="1">Clostridium phage phiCTP1, Gp74</fullName>
    </submittedName>
</protein>
<gene>
    <name evidence="1" type="ORF">UFOVP1071_159</name>
</gene>
<dbReference type="EMBL" id="LR797022">
    <property type="protein sequence ID" value="CAB4182146.1"/>
    <property type="molecule type" value="Genomic_DNA"/>
</dbReference>